<name>A0A8J8CMD8_9CYAN</name>
<dbReference type="SUPFAM" id="SSF55729">
    <property type="entry name" value="Acyl-CoA N-acyltransferases (Nat)"/>
    <property type="match status" value="1"/>
</dbReference>
<dbReference type="Proteomes" id="UP000646053">
    <property type="component" value="Unassembled WGS sequence"/>
</dbReference>
<evidence type="ECO:0000259" key="3">
    <source>
        <dbReference type="PROSITE" id="PS51186"/>
    </source>
</evidence>
<dbReference type="PANTHER" id="PTHR43877">
    <property type="entry name" value="AMINOALKYLPHOSPHONATE N-ACETYLTRANSFERASE-RELATED-RELATED"/>
    <property type="match status" value="1"/>
</dbReference>
<dbReference type="CDD" id="cd04301">
    <property type="entry name" value="NAT_SF"/>
    <property type="match status" value="1"/>
</dbReference>
<dbReference type="EMBL" id="WVIE01000007">
    <property type="protein sequence ID" value="NDJ17147.1"/>
    <property type="molecule type" value="Genomic_DNA"/>
</dbReference>
<feature type="domain" description="N-acetyltransferase" evidence="3">
    <location>
        <begin position="3"/>
        <end position="146"/>
    </location>
</feature>
<evidence type="ECO:0000313" key="5">
    <source>
        <dbReference type="Proteomes" id="UP000646053"/>
    </source>
</evidence>
<dbReference type="InterPro" id="IPR016181">
    <property type="entry name" value="Acyl_CoA_acyltransferase"/>
</dbReference>
<keyword evidence="1" id="KW-0808">Transferase</keyword>
<sequence>MTLTIRLLRENELIDAEQLVRLAFGTFVGLPNPDEMFGDAAYIPHRWKAEPASAFAAELDGKLVGINLARRWGSFGFVGPLTVHPELWNQGIAQKLLVPVMDYFQQLNVEQVGLFTFAASPKHHALYQKFGFWQHYLTCVMATPITPSSQVLEHARYSQLSERDRAAALTSCFEITNEIFAGLEVAIEINTVQAHNLGDTVLLWDKAELAGFAVCHAGAGTEAGSHRCYVKFAAVRLGARAGERFEQLLDLCEMLGATLGASSIVAGVNTSRNDAYRRMIARGYHTEITGVAMLNPLAPAFNRADVYVLDDWR</sequence>
<evidence type="ECO:0000256" key="2">
    <source>
        <dbReference type="ARBA" id="ARBA00023315"/>
    </source>
</evidence>
<proteinExistence type="predicted"/>
<dbReference type="RefSeq" id="WP_162422664.1">
    <property type="nucleotide sequence ID" value="NZ_WVIE01000007.1"/>
</dbReference>
<comment type="caution">
    <text evidence="4">The sequence shown here is derived from an EMBL/GenBank/DDBJ whole genome shotgun (WGS) entry which is preliminary data.</text>
</comment>
<dbReference type="PROSITE" id="PS51186">
    <property type="entry name" value="GNAT"/>
    <property type="match status" value="1"/>
</dbReference>
<accession>A0A8J8CMD8</accession>
<dbReference type="Gene3D" id="3.40.630.30">
    <property type="match status" value="1"/>
</dbReference>
<keyword evidence="5" id="KW-1185">Reference proteome</keyword>
<reference evidence="4" key="1">
    <citation type="submission" date="2019-12" db="EMBL/GenBank/DDBJ databases">
        <title>High-Quality draft genome sequences of three cyanobacteria isolated from the limestone walls of the Old Cathedral of Coimbra.</title>
        <authorList>
            <person name="Tiago I."/>
            <person name="Soares F."/>
            <person name="Portugal A."/>
        </authorList>
    </citation>
    <scope>NUCLEOTIDE SEQUENCE</scope>
    <source>
        <strain evidence="4">A</strain>
    </source>
</reference>
<evidence type="ECO:0000256" key="1">
    <source>
        <dbReference type="ARBA" id="ARBA00022679"/>
    </source>
</evidence>
<dbReference type="GO" id="GO:0016747">
    <property type="term" value="F:acyltransferase activity, transferring groups other than amino-acyl groups"/>
    <property type="evidence" value="ECO:0007669"/>
    <property type="project" value="InterPro"/>
</dbReference>
<organism evidence="4 5">
    <name type="scientific">Myxacorys almedinensis A</name>
    <dbReference type="NCBI Taxonomy" id="2690445"/>
    <lineage>
        <taxon>Bacteria</taxon>
        <taxon>Bacillati</taxon>
        <taxon>Cyanobacteriota</taxon>
        <taxon>Cyanophyceae</taxon>
        <taxon>Leptolyngbyales</taxon>
        <taxon>Leptolyngbyaceae</taxon>
        <taxon>Myxacorys</taxon>
        <taxon>Myxacorys almedinensis</taxon>
    </lineage>
</organism>
<gene>
    <name evidence="4" type="ORF">GS601_07570</name>
</gene>
<dbReference type="AlphaFoldDB" id="A0A8J8CMD8"/>
<dbReference type="Pfam" id="PF00583">
    <property type="entry name" value="Acetyltransf_1"/>
    <property type="match status" value="1"/>
</dbReference>
<evidence type="ECO:0000313" key="4">
    <source>
        <dbReference type="EMBL" id="NDJ17147.1"/>
    </source>
</evidence>
<dbReference type="InterPro" id="IPR050832">
    <property type="entry name" value="Bact_Acetyltransf"/>
</dbReference>
<protein>
    <submittedName>
        <fullName evidence="4">GNAT family N-acetyltransferase</fullName>
    </submittedName>
</protein>
<keyword evidence="2" id="KW-0012">Acyltransferase</keyword>
<dbReference type="InterPro" id="IPR000182">
    <property type="entry name" value="GNAT_dom"/>
</dbReference>